<dbReference type="KEGG" id="dao:Desac_1179"/>
<protein>
    <submittedName>
        <fullName evidence="6">Beta-lactamase domain protein</fullName>
    </submittedName>
</protein>
<sequence>MTPHIAAVQVGPLAVLCYIINCPSTRQGLLIDPAAPSAAVTDVINRRGLTIRWIVNTHGHPDHTAGNDYWAQQTGATTVIHELDWHFFSTPEMQQAAITEGFPPLSHIDLLVQDGYRLPLGELELSIIHTPGHTPGSICLYTPGHLFTGDTLFVDSAGRTDLPGGSLGQLVDSIQRRILPLPDDTIIWPGHDYGDTPTSTLGEQKLNNPYITDFLD</sequence>
<keyword evidence="2" id="KW-0479">Metal-binding</keyword>
<evidence type="ECO:0000256" key="3">
    <source>
        <dbReference type="ARBA" id="ARBA00022801"/>
    </source>
</evidence>
<dbReference type="HOGENOM" id="CLU_030571_5_4_7"/>
<dbReference type="InterPro" id="IPR001279">
    <property type="entry name" value="Metallo-B-lactamas"/>
</dbReference>
<dbReference type="GO" id="GO:0016787">
    <property type="term" value="F:hydrolase activity"/>
    <property type="evidence" value="ECO:0007669"/>
    <property type="project" value="UniProtKB-KW"/>
</dbReference>
<dbReference type="PANTHER" id="PTHR46233">
    <property type="entry name" value="HYDROXYACYLGLUTATHIONE HYDROLASE GLOC"/>
    <property type="match status" value="1"/>
</dbReference>
<evidence type="ECO:0000313" key="7">
    <source>
        <dbReference type="Proteomes" id="UP000000483"/>
    </source>
</evidence>
<keyword evidence="7" id="KW-1185">Reference proteome</keyword>
<keyword evidence="3" id="KW-0378">Hydrolase</keyword>
<accession>F2NHC6</accession>
<dbReference type="InterPro" id="IPR036866">
    <property type="entry name" value="RibonucZ/Hydroxyglut_hydro"/>
</dbReference>
<dbReference type="eggNOG" id="COG0491">
    <property type="taxonomic scope" value="Bacteria"/>
</dbReference>
<dbReference type="EMBL" id="CP002629">
    <property type="protein sequence ID" value="AEB09042.1"/>
    <property type="molecule type" value="Genomic_DNA"/>
</dbReference>
<dbReference type="Proteomes" id="UP000000483">
    <property type="component" value="Chromosome"/>
</dbReference>
<feature type="domain" description="Metallo-beta-lactamase" evidence="5">
    <location>
        <begin position="14"/>
        <end position="191"/>
    </location>
</feature>
<evidence type="ECO:0000256" key="1">
    <source>
        <dbReference type="ARBA" id="ARBA00001947"/>
    </source>
</evidence>
<dbReference type="PANTHER" id="PTHR46233:SF3">
    <property type="entry name" value="HYDROXYACYLGLUTATHIONE HYDROLASE GLOC"/>
    <property type="match status" value="1"/>
</dbReference>
<dbReference type="AlphaFoldDB" id="F2NHC6"/>
<dbReference type="STRING" id="880072.Desac_1179"/>
<dbReference type="Pfam" id="PF00753">
    <property type="entry name" value="Lactamase_B"/>
    <property type="match status" value="1"/>
</dbReference>
<reference evidence="7" key="2">
    <citation type="submission" date="2011-03" db="EMBL/GenBank/DDBJ databases">
        <title>The complete genome of Desulfobacca acetoxidans DSM 11109.</title>
        <authorList>
            <consortium name="US DOE Joint Genome Institute (JGI-PGF)"/>
            <person name="Lucas S."/>
            <person name="Copeland A."/>
            <person name="Lapidus A."/>
            <person name="Bruce D."/>
            <person name="Goodwin L."/>
            <person name="Pitluck S."/>
            <person name="Peters L."/>
            <person name="Kyrpides N."/>
            <person name="Mavromatis K."/>
            <person name="Ivanova N."/>
            <person name="Ovchinnikova G."/>
            <person name="Teshima H."/>
            <person name="Detter J.C."/>
            <person name="Han C."/>
            <person name="Land M."/>
            <person name="Hauser L."/>
            <person name="Markowitz V."/>
            <person name="Cheng J.-F."/>
            <person name="Hugenholtz P."/>
            <person name="Woyke T."/>
            <person name="Wu D."/>
            <person name="Spring S."/>
            <person name="Schueler E."/>
            <person name="Brambilla E."/>
            <person name="Klenk H.-P."/>
            <person name="Eisen J.A."/>
        </authorList>
    </citation>
    <scope>NUCLEOTIDE SEQUENCE [LARGE SCALE GENOMIC DNA]</scope>
    <source>
        <strain evidence="7">ATCC 700848 / DSM 11109 / ASRB2</strain>
    </source>
</reference>
<keyword evidence="4" id="KW-0862">Zinc</keyword>
<comment type="cofactor">
    <cofactor evidence="1">
        <name>Zn(2+)</name>
        <dbReference type="ChEBI" id="CHEBI:29105"/>
    </cofactor>
</comment>
<dbReference type="InterPro" id="IPR051453">
    <property type="entry name" value="MBL_Glyoxalase_II"/>
</dbReference>
<proteinExistence type="predicted"/>
<dbReference type="Gene3D" id="3.60.15.10">
    <property type="entry name" value="Ribonuclease Z/Hydroxyacylglutathione hydrolase-like"/>
    <property type="match status" value="1"/>
</dbReference>
<dbReference type="SUPFAM" id="SSF56281">
    <property type="entry name" value="Metallo-hydrolase/oxidoreductase"/>
    <property type="match status" value="1"/>
</dbReference>
<name>F2NHC6_DESAR</name>
<dbReference type="RefSeq" id="WP_013706154.1">
    <property type="nucleotide sequence ID" value="NC_015388.1"/>
</dbReference>
<dbReference type="OrthoDB" id="9802991at2"/>
<evidence type="ECO:0000256" key="2">
    <source>
        <dbReference type="ARBA" id="ARBA00022723"/>
    </source>
</evidence>
<dbReference type="CDD" id="cd06262">
    <property type="entry name" value="metallo-hydrolase-like_MBL-fold"/>
    <property type="match status" value="1"/>
</dbReference>
<evidence type="ECO:0000256" key="4">
    <source>
        <dbReference type="ARBA" id="ARBA00022833"/>
    </source>
</evidence>
<evidence type="ECO:0000313" key="6">
    <source>
        <dbReference type="EMBL" id="AEB09042.1"/>
    </source>
</evidence>
<organism evidence="6 7">
    <name type="scientific">Desulfobacca acetoxidans (strain ATCC 700848 / DSM 11109 / ASRB2)</name>
    <dbReference type="NCBI Taxonomy" id="880072"/>
    <lineage>
        <taxon>Bacteria</taxon>
        <taxon>Pseudomonadati</taxon>
        <taxon>Thermodesulfobacteriota</taxon>
        <taxon>Desulfobaccia</taxon>
        <taxon>Desulfobaccales</taxon>
        <taxon>Desulfobaccaceae</taxon>
        <taxon>Desulfobacca</taxon>
    </lineage>
</organism>
<evidence type="ECO:0000259" key="5">
    <source>
        <dbReference type="SMART" id="SM00849"/>
    </source>
</evidence>
<dbReference type="SMART" id="SM00849">
    <property type="entry name" value="Lactamase_B"/>
    <property type="match status" value="1"/>
</dbReference>
<dbReference type="GO" id="GO:0046872">
    <property type="term" value="F:metal ion binding"/>
    <property type="evidence" value="ECO:0007669"/>
    <property type="project" value="UniProtKB-KW"/>
</dbReference>
<gene>
    <name evidence="6" type="ordered locus">Desac_1179</name>
</gene>
<reference evidence="6 7" key="1">
    <citation type="journal article" date="2011" name="Stand. Genomic Sci.">
        <title>Complete genome sequence of the acetate-degrading sulfate reducer Desulfobacca acetoxidans type strain (ASRB2).</title>
        <authorList>
            <person name="Goker M."/>
            <person name="Teshima H."/>
            <person name="Lapidus A."/>
            <person name="Nolan M."/>
            <person name="Lucas S."/>
            <person name="Hammon N."/>
            <person name="Deshpande S."/>
            <person name="Cheng J.F."/>
            <person name="Tapia R."/>
            <person name="Han C."/>
            <person name="Goodwin L."/>
            <person name="Pitluck S."/>
            <person name="Huntemann M."/>
            <person name="Liolios K."/>
            <person name="Ivanova N."/>
            <person name="Pagani I."/>
            <person name="Mavromatis K."/>
            <person name="Ovchinikova G."/>
            <person name="Pati A."/>
            <person name="Chen A."/>
            <person name="Palaniappan K."/>
            <person name="Land M."/>
            <person name="Hauser L."/>
            <person name="Brambilla E.M."/>
            <person name="Rohde M."/>
            <person name="Spring S."/>
            <person name="Detter J.C."/>
            <person name="Woyke T."/>
            <person name="Bristow J."/>
            <person name="Eisen J.A."/>
            <person name="Markowitz V."/>
            <person name="Hugenholtz P."/>
            <person name="Kyrpides N.C."/>
            <person name="Klenk H.P."/>
        </authorList>
    </citation>
    <scope>NUCLEOTIDE SEQUENCE [LARGE SCALE GENOMIC DNA]</scope>
    <source>
        <strain evidence="7">ATCC 700848 / DSM 11109 / ASRB2</strain>
    </source>
</reference>